<organism evidence="12 13">
    <name type="scientific">Friedmanniomyces simplex</name>
    <dbReference type="NCBI Taxonomy" id="329884"/>
    <lineage>
        <taxon>Eukaryota</taxon>
        <taxon>Fungi</taxon>
        <taxon>Dikarya</taxon>
        <taxon>Ascomycota</taxon>
        <taxon>Pezizomycotina</taxon>
        <taxon>Dothideomycetes</taxon>
        <taxon>Dothideomycetidae</taxon>
        <taxon>Mycosphaerellales</taxon>
        <taxon>Teratosphaeriaceae</taxon>
        <taxon>Friedmanniomyces</taxon>
    </lineage>
</organism>
<evidence type="ECO:0000259" key="11">
    <source>
        <dbReference type="Pfam" id="PF00464"/>
    </source>
</evidence>
<dbReference type="EMBL" id="NAJQ01000137">
    <property type="protein sequence ID" value="TKA77448.1"/>
    <property type="molecule type" value="Genomic_DNA"/>
</dbReference>
<evidence type="ECO:0000256" key="5">
    <source>
        <dbReference type="ARBA" id="ARBA00022563"/>
    </source>
</evidence>
<feature type="region of interest" description="Disordered" evidence="10">
    <location>
        <begin position="1"/>
        <end position="27"/>
    </location>
</feature>
<keyword evidence="13" id="KW-1185">Reference proteome</keyword>
<dbReference type="GO" id="GO:0005739">
    <property type="term" value="C:mitochondrion"/>
    <property type="evidence" value="ECO:0007669"/>
    <property type="project" value="TreeGrafter"/>
</dbReference>
<comment type="catalytic activity">
    <reaction evidence="1 9">
        <text>(6R)-5,10-methylene-5,6,7,8-tetrahydrofolate + glycine + H2O = (6S)-5,6,7,8-tetrahydrofolate + L-serine</text>
        <dbReference type="Rhea" id="RHEA:15481"/>
        <dbReference type="ChEBI" id="CHEBI:15377"/>
        <dbReference type="ChEBI" id="CHEBI:15636"/>
        <dbReference type="ChEBI" id="CHEBI:33384"/>
        <dbReference type="ChEBI" id="CHEBI:57305"/>
        <dbReference type="ChEBI" id="CHEBI:57453"/>
        <dbReference type="EC" id="2.1.2.1"/>
    </reaction>
</comment>
<dbReference type="AlphaFoldDB" id="A0A4U0XPE5"/>
<dbReference type="EC" id="2.1.2.1" evidence="9"/>
<protein>
    <recommendedName>
        <fullName evidence="9">Serine hydroxymethyltransferase</fullName>
        <ecNumber evidence="9">2.1.2.1</ecNumber>
    </recommendedName>
</protein>
<dbReference type="OrthoDB" id="10265628at2759"/>
<evidence type="ECO:0000256" key="6">
    <source>
        <dbReference type="ARBA" id="ARBA00022679"/>
    </source>
</evidence>
<dbReference type="CDD" id="cd00378">
    <property type="entry name" value="SHMT"/>
    <property type="match status" value="1"/>
</dbReference>
<evidence type="ECO:0000256" key="9">
    <source>
        <dbReference type="RuleBase" id="RU000585"/>
    </source>
</evidence>
<feature type="modified residue" description="N6-(pyridoxal phosphate)lysine" evidence="8">
    <location>
        <position position="269"/>
    </location>
</feature>
<dbReference type="Proteomes" id="UP000309340">
    <property type="component" value="Unassembled WGS sequence"/>
</dbReference>
<dbReference type="PANTHER" id="PTHR11680">
    <property type="entry name" value="SERINE HYDROXYMETHYLTRANSFERASE"/>
    <property type="match status" value="1"/>
</dbReference>
<dbReference type="UniPathway" id="UPA00193"/>
<comment type="cofactor">
    <cofactor evidence="2 8 9">
        <name>pyridoxal 5'-phosphate</name>
        <dbReference type="ChEBI" id="CHEBI:597326"/>
    </cofactor>
</comment>
<dbReference type="GO" id="GO:0030170">
    <property type="term" value="F:pyridoxal phosphate binding"/>
    <property type="evidence" value="ECO:0007669"/>
    <property type="project" value="InterPro"/>
</dbReference>
<dbReference type="InterPro" id="IPR001085">
    <property type="entry name" value="Ser_HO-MeTrfase"/>
</dbReference>
<dbReference type="STRING" id="329884.A0A4U0XPE5"/>
<gene>
    <name evidence="12" type="ORF">B0A55_04769</name>
</gene>
<dbReference type="PIRSF" id="PIRSF000412">
    <property type="entry name" value="SHMT"/>
    <property type="match status" value="1"/>
</dbReference>
<evidence type="ECO:0000256" key="8">
    <source>
        <dbReference type="PIRSR" id="PIRSR000412-50"/>
    </source>
</evidence>
<dbReference type="InterPro" id="IPR019798">
    <property type="entry name" value="Ser_HO-MeTrfase_PLP_BS"/>
</dbReference>
<dbReference type="FunFam" id="3.40.640.10:FF:000097">
    <property type="entry name" value="Serine hydroxymethyltransferase"/>
    <property type="match status" value="1"/>
</dbReference>
<feature type="domain" description="Serine hydroxymethyltransferase-like" evidence="11">
    <location>
        <begin position="39"/>
        <end position="439"/>
    </location>
</feature>
<evidence type="ECO:0000256" key="2">
    <source>
        <dbReference type="ARBA" id="ARBA00001933"/>
    </source>
</evidence>
<dbReference type="GO" id="GO:0008168">
    <property type="term" value="F:methyltransferase activity"/>
    <property type="evidence" value="ECO:0007669"/>
    <property type="project" value="UniProtKB-KW"/>
</dbReference>
<keyword evidence="12" id="KW-0489">Methyltransferase</keyword>
<name>A0A4U0XPE5_9PEZI</name>
<comment type="caution">
    <text evidence="12">The sequence shown here is derived from an EMBL/GenBank/DDBJ whole genome shotgun (WGS) entry which is preliminary data.</text>
</comment>
<keyword evidence="5 9" id="KW-0554">One-carbon metabolism</keyword>
<keyword evidence="6 9" id="KW-0808">Transferase</keyword>
<dbReference type="Gene3D" id="3.90.1150.10">
    <property type="entry name" value="Aspartate Aminotransferase, domain 1"/>
    <property type="match status" value="1"/>
</dbReference>
<proteinExistence type="inferred from homology"/>
<evidence type="ECO:0000256" key="3">
    <source>
        <dbReference type="ARBA" id="ARBA00004777"/>
    </source>
</evidence>
<feature type="compositionally biased region" description="Low complexity" evidence="10">
    <location>
        <begin position="1"/>
        <end position="20"/>
    </location>
</feature>
<dbReference type="SUPFAM" id="SSF53383">
    <property type="entry name" value="PLP-dependent transferases"/>
    <property type="match status" value="1"/>
</dbReference>
<dbReference type="InterPro" id="IPR015424">
    <property type="entry name" value="PyrdxlP-dep_Trfase"/>
</dbReference>
<dbReference type="GO" id="GO:0019264">
    <property type="term" value="P:glycine biosynthetic process from serine"/>
    <property type="evidence" value="ECO:0007669"/>
    <property type="project" value="InterPro"/>
</dbReference>
<comment type="similarity">
    <text evidence="4 9">Belongs to the SHMT family.</text>
</comment>
<accession>A0A4U0XPE5</accession>
<reference evidence="12 13" key="1">
    <citation type="submission" date="2017-03" db="EMBL/GenBank/DDBJ databases">
        <title>Genomes of endolithic fungi from Antarctica.</title>
        <authorList>
            <person name="Coleine C."/>
            <person name="Masonjones S."/>
            <person name="Stajich J.E."/>
        </authorList>
    </citation>
    <scope>NUCLEOTIDE SEQUENCE [LARGE SCALE GENOMIC DNA]</scope>
    <source>
        <strain evidence="12 13">CCFEE 5184</strain>
    </source>
</reference>
<evidence type="ECO:0000313" key="13">
    <source>
        <dbReference type="Proteomes" id="UP000309340"/>
    </source>
</evidence>
<dbReference type="InterPro" id="IPR015421">
    <property type="entry name" value="PyrdxlP-dep_Trfase_major"/>
</dbReference>
<dbReference type="Gene3D" id="3.40.640.10">
    <property type="entry name" value="Type I PLP-dependent aspartate aminotransferase-like (Major domain)"/>
    <property type="match status" value="1"/>
</dbReference>
<dbReference type="InterPro" id="IPR049943">
    <property type="entry name" value="Ser_HO-MeTrfase-like"/>
</dbReference>
<comment type="pathway">
    <text evidence="3 9">One-carbon metabolism; tetrahydrofolate interconversion.</text>
</comment>
<evidence type="ECO:0000256" key="7">
    <source>
        <dbReference type="ARBA" id="ARBA00022898"/>
    </source>
</evidence>
<dbReference type="InterPro" id="IPR015422">
    <property type="entry name" value="PyrdxlP-dep_Trfase_small"/>
</dbReference>
<dbReference type="PROSITE" id="PS00096">
    <property type="entry name" value="SHMT"/>
    <property type="match status" value="1"/>
</dbReference>
<dbReference type="HAMAP" id="MF_00051">
    <property type="entry name" value="SHMT"/>
    <property type="match status" value="1"/>
</dbReference>
<evidence type="ECO:0000256" key="1">
    <source>
        <dbReference type="ARBA" id="ARBA00001528"/>
    </source>
</evidence>
<keyword evidence="7 8" id="KW-0663">Pyridoxal phosphate</keyword>
<comment type="function">
    <text evidence="9">Interconversion of serine and glycine.</text>
</comment>
<dbReference type="GO" id="GO:0004372">
    <property type="term" value="F:glycine hydroxymethyltransferase activity"/>
    <property type="evidence" value="ECO:0007669"/>
    <property type="project" value="UniProtKB-EC"/>
</dbReference>
<evidence type="ECO:0000256" key="10">
    <source>
        <dbReference type="SAM" id="MobiDB-lite"/>
    </source>
</evidence>
<sequence>MNGTTTNGNHAATNGSNGTTPPTYALPQSHQDLMTKSLVDTDPEIADIMAKEIKRQRESILLIASENVTSRAVFDALGSPMSNKYSEGYPGARYYGGNEHIDEIELTCQNRALETFGLKAEEWGVNVQPLSGSPANLQVYQAIMRPHERLMGLDLPHGGHLSHGYQTPTKKISAVSTYFETFPYRVNLETGLIDYDQLEQNALMYRPKVLVAGTSAYCREIDYKRMREIADKVGCYLMMDMAHISGLVAAGVNVSPFPYCDIVTTTTHKSLRGPRGAMIFFRRGVRKTEMKAGKELQTLYDLEGPINFSVFPGHQGGPHNHTITALAVALKQAQTPDFKQYQQQVIKNAKQLEHSLTSLGYKLVTDGTDNHMVLLDLKPLGLDGARVEAVLEQVNIACNKNTTPGDKSALTPCGIRIGAPAMTSRGMGEKDFERIAGYIDRCVKLAKEIQAGLPKEANKLKDFKAAVARRDIKEIQECKAEIAAWAGTFPLPV</sequence>
<dbReference type="GO" id="GO:0032259">
    <property type="term" value="P:methylation"/>
    <property type="evidence" value="ECO:0007669"/>
    <property type="project" value="UniProtKB-KW"/>
</dbReference>
<dbReference type="Pfam" id="PF00464">
    <property type="entry name" value="SHMT"/>
    <property type="match status" value="1"/>
</dbReference>
<evidence type="ECO:0000256" key="4">
    <source>
        <dbReference type="ARBA" id="ARBA00006376"/>
    </source>
</evidence>
<dbReference type="InterPro" id="IPR039429">
    <property type="entry name" value="SHMT-like_dom"/>
</dbReference>
<dbReference type="PANTHER" id="PTHR11680:SF28">
    <property type="entry name" value="SERINE HYDROXYMETHYLTRANSFERASE, MITOCHONDRIAL"/>
    <property type="match status" value="1"/>
</dbReference>
<dbReference type="GO" id="GO:0035999">
    <property type="term" value="P:tetrahydrofolate interconversion"/>
    <property type="evidence" value="ECO:0007669"/>
    <property type="project" value="UniProtKB-UniPathway"/>
</dbReference>
<evidence type="ECO:0000313" key="12">
    <source>
        <dbReference type="EMBL" id="TKA77448.1"/>
    </source>
</evidence>
<dbReference type="NCBIfam" id="NF000586">
    <property type="entry name" value="PRK00011.1"/>
    <property type="match status" value="1"/>
</dbReference>